<dbReference type="CDD" id="cd00085">
    <property type="entry name" value="HNHc"/>
    <property type="match status" value="1"/>
</dbReference>
<comment type="caution">
    <text evidence="3">The sequence shown here is derived from an EMBL/GenBank/DDBJ whole genome shotgun (WGS) entry which is preliminary data.</text>
</comment>
<feature type="compositionally biased region" description="Basic and acidic residues" evidence="1">
    <location>
        <begin position="266"/>
        <end position="275"/>
    </location>
</feature>
<dbReference type="Proteomes" id="UP000295573">
    <property type="component" value="Unassembled WGS sequence"/>
</dbReference>
<feature type="region of interest" description="Disordered" evidence="1">
    <location>
        <begin position="264"/>
        <end position="595"/>
    </location>
</feature>
<proteinExistence type="predicted"/>
<feature type="compositionally biased region" description="Basic and acidic residues" evidence="1">
    <location>
        <begin position="377"/>
        <end position="402"/>
    </location>
</feature>
<dbReference type="EMBL" id="SLWR01000005">
    <property type="protein sequence ID" value="TCO47597.1"/>
    <property type="molecule type" value="Genomic_DNA"/>
</dbReference>
<sequence length="803" mass="86226">MLGYMFDDDLDELDTADLLVAAAQFVDVQEHAAVRLLEAALAFADRYAVVNYDSGEVLPGTERLKVYGGDGCPGVAEFAPVEFGAVTRMSTGAASSFIGEALALRHRLPRIWAAVLAGNAVPWRARKIAHACLSLSLEAAAIVDRRVVGIVNTVTPTKLATIVKAAMWEADPDLARAHAEAVAKARGVYVGPSDDHGTKRFWVRAAAGDVIRFDATINDIAHALKILGDPDSLDERRAKAIGWIADPAAAHHLLQVARYLARTRPHIPDNDDPGHTHTPTADRPATSTEATAPAAAPDERPAPDDWPPPEDDTVLDDDDHGDHDHDGGDDHDHDGDDHDGDDHDGDGAHGDDGHDRTAGRDWTKPADDTVSNDGVGGDDRTAARDWTKPADDNDRDNGHNADDWNASDGRMAPRGDPGPGDSCDPDASSDSATQSAQPTNDTSNSTAETPRATNGRHAPNDHCAPGDDTGLDGGRDVYDRNTADDWPAPDDGHNTDDRNATHDSIGPDDGAVPDDSHDADDADDCNDADDATAPDDDAVPDDGGDAYDWNASYNRDGPEDWMAPNDDPGPEDWDDPDDHGTAANTGQSGVPGNEAADDAFTRRMLAGSLPARLAALKQHAYSHGLAADTGQRPNRHTLYVHLTDRALATGNGVLRVEELGPLLLNQLSELLGHDQIIVKPVIDLREQVNVHCYEIPDRIRERVRLRHPVDMFPYGAAEATTRMDQDHITPYDRTGPPGSSGQTDPDNLIPLGRLHHRAKTFGGWRSRRLPTGGVEWISPHGFRFHVDHTGTHPMPPDGMADPS</sequence>
<evidence type="ECO:0000313" key="3">
    <source>
        <dbReference type="EMBL" id="TCO47597.1"/>
    </source>
</evidence>
<feature type="compositionally biased region" description="Basic and acidic residues" evidence="1">
    <location>
        <begin position="320"/>
        <end position="336"/>
    </location>
</feature>
<dbReference type="InterPro" id="IPR003870">
    <property type="entry name" value="DUF222"/>
</dbReference>
<dbReference type="InterPro" id="IPR003615">
    <property type="entry name" value="HNH_nuc"/>
</dbReference>
<feature type="compositionally biased region" description="Basic and acidic residues" evidence="1">
    <location>
        <begin position="345"/>
        <end position="367"/>
    </location>
</feature>
<evidence type="ECO:0000259" key="2">
    <source>
        <dbReference type="Pfam" id="PF02720"/>
    </source>
</evidence>
<feature type="compositionally biased region" description="Acidic residues" evidence="1">
    <location>
        <begin position="517"/>
        <end position="545"/>
    </location>
</feature>
<dbReference type="Pfam" id="PF02720">
    <property type="entry name" value="DUF222"/>
    <property type="match status" value="1"/>
</dbReference>
<feature type="domain" description="DUF222" evidence="2">
    <location>
        <begin position="85"/>
        <end position="245"/>
    </location>
</feature>
<protein>
    <submittedName>
        <fullName evidence="3">Uncharacterized protein DUF222</fullName>
    </submittedName>
</protein>
<name>A0A4R2IRK6_9ACTN</name>
<keyword evidence="4" id="KW-1185">Reference proteome</keyword>
<reference evidence="3 4" key="1">
    <citation type="journal article" date="2015" name="Stand. Genomic Sci.">
        <title>Genomic Encyclopedia of Bacterial and Archaeal Type Strains, Phase III: the genomes of soil and plant-associated and newly described type strains.</title>
        <authorList>
            <person name="Whitman W.B."/>
            <person name="Woyke T."/>
            <person name="Klenk H.P."/>
            <person name="Zhou Y."/>
            <person name="Lilburn T.G."/>
            <person name="Beck B.J."/>
            <person name="De Vos P."/>
            <person name="Vandamme P."/>
            <person name="Eisen J.A."/>
            <person name="Garrity G."/>
            <person name="Hugenholtz P."/>
            <person name="Kyrpides N.C."/>
        </authorList>
    </citation>
    <scope>NUCLEOTIDE SEQUENCE [LARGE SCALE GENOMIC DNA]</scope>
    <source>
        <strain evidence="3 4">VKM Ac-2541</strain>
    </source>
</reference>
<feature type="compositionally biased region" description="Low complexity" evidence="1">
    <location>
        <begin position="419"/>
        <end position="439"/>
    </location>
</feature>
<evidence type="ECO:0000256" key="1">
    <source>
        <dbReference type="SAM" id="MobiDB-lite"/>
    </source>
</evidence>
<feature type="compositionally biased region" description="Basic and acidic residues" evidence="1">
    <location>
        <begin position="490"/>
        <end position="501"/>
    </location>
</feature>
<feature type="compositionally biased region" description="Acidic residues" evidence="1">
    <location>
        <begin position="307"/>
        <end position="319"/>
    </location>
</feature>
<gene>
    <name evidence="3" type="ORF">EV646_105150</name>
</gene>
<organism evidence="3 4">
    <name type="scientific">Kribbella antiqua</name>
    <dbReference type="NCBI Taxonomy" id="2512217"/>
    <lineage>
        <taxon>Bacteria</taxon>
        <taxon>Bacillati</taxon>
        <taxon>Actinomycetota</taxon>
        <taxon>Actinomycetes</taxon>
        <taxon>Propionibacteriales</taxon>
        <taxon>Kribbellaceae</taxon>
        <taxon>Kribbella</taxon>
    </lineage>
</organism>
<feature type="compositionally biased region" description="Polar residues" evidence="1">
    <location>
        <begin position="440"/>
        <end position="452"/>
    </location>
</feature>
<accession>A0A4R2IRK6</accession>
<feature type="region of interest" description="Disordered" evidence="1">
    <location>
        <begin position="724"/>
        <end position="748"/>
    </location>
</feature>
<evidence type="ECO:0000313" key="4">
    <source>
        <dbReference type="Proteomes" id="UP000295573"/>
    </source>
</evidence>
<dbReference type="AlphaFoldDB" id="A0A4R2IRK6"/>
<feature type="compositionally biased region" description="Acidic residues" evidence="1">
    <location>
        <begin position="568"/>
        <end position="577"/>
    </location>
</feature>
<feature type="compositionally biased region" description="Low complexity" evidence="1">
    <location>
        <begin position="284"/>
        <end position="296"/>
    </location>
</feature>
<feature type="compositionally biased region" description="Basic and acidic residues" evidence="1">
    <location>
        <begin position="473"/>
        <end position="483"/>
    </location>
</feature>